<dbReference type="InterPro" id="IPR050557">
    <property type="entry name" value="RTX_toxin/Mannuronan_C5-epim"/>
</dbReference>
<evidence type="ECO:0000256" key="1">
    <source>
        <dbReference type="ARBA" id="ARBA00004613"/>
    </source>
</evidence>
<dbReference type="PRINTS" id="PR00313">
    <property type="entry name" value="CABNDNGRPT"/>
</dbReference>
<comment type="subcellular location">
    <subcellularLocation>
        <location evidence="1">Secreted</location>
    </subcellularLocation>
</comment>
<dbReference type="RefSeq" id="WP_109869453.1">
    <property type="nucleotide sequence ID" value="NZ_QGNA01000001.1"/>
</dbReference>
<reference evidence="5" key="1">
    <citation type="submission" date="2018-05" db="EMBL/GenBank/DDBJ databases">
        <authorList>
            <person name="Du Z."/>
            <person name="Wang X."/>
        </authorList>
    </citation>
    <scope>NUCLEOTIDE SEQUENCE [LARGE SCALE GENOMIC DNA]</scope>
    <source>
        <strain evidence="5">CQN31</strain>
    </source>
</reference>
<evidence type="ECO:0000313" key="4">
    <source>
        <dbReference type="EMBL" id="PWS38832.1"/>
    </source>
</evidence>
<dbReference type="InterPro" id="IPR001343">
    <property type="entry name" value="Hemolysn_Ca-bd"/>
</dbReference>
<dbReference type="EMBL" id="QGNA01000001">
    <property type="protein sequence ID" value="PWS38832.1"/>
    <property type="molecule type" value="Genomic_DNA"/>
</dbReference>
<dbReference type="SUPFAM" id="SSF51120">
    <property type="entry name" value="beta-Roll"/>
    <property type="match status" value="2"/>
</dbReference>
<keyword evidence="2" id="KW-0964">Secreted</keyword>
<evidence type="ECO:0000313" key="5">
    <source>
        <dbReference type="Proteomes" id="UP000245765"/>
    </source>
</evidence>
<protein>
    <recommendedName>
        <fullName evidence="6">Calcium-binding protein</fullName>
    </recommendedName>
</protein>
<keyword evidence="5" id="KW-1185">Reference proteome</keyword>
<dbReference type="GO" id="GO:0005576">
    <property type="term" value="C:extracellular region"/>
    <property type="evidence" value="ECO:0007669"/>
    <property type="project" value="UniProtKB-SubCell"/>
</dbReference>
<dbReference type="GO" id="GO:0005509">
    <property type="term" value="F:calcium ion binding"/>
    <property type="evidence" value="ECO:0007669"/>
    <property type="project" value="InterPro"/>
</dbReference>
<dbReference type="Proteomes" id="UP000245765">
    <property type="component" value="Unassembled WGS sequence"/>
</dbReference>
<dbReference type="AlphaFoldDB" id="A0A317FKD9"/>
<dbReference type="PANTHER" id="PTHR38340">
    <property type="entry name" value="S-LAYER PROTEIN"/>
    <property type="match status" value="1"/>
</dbReference>
<dbReference type="Gene3D" id="2.150.10.10">
    <property type="entry name" value="Serralysin-like metalloprotease, C-terminal"/>
    <property type="match status" value="4"/>
</dbReference>
<dbReference type="OrthoDB" id="9795622at2"/>
<organism evidence="4 5">
    <name type="scientific">Falsiroseomonas bella</name>
    <dbReference type="NCBI Taxonomy" id="2184016"/>
    <lineage>
        <taxon>Bacteria</taxon>
        <taxon>Pseudomonadati</taxon>
        <taxon>Pseudomonadota</taxon>
        <taxon>Alphaproteobacteria</taxon>
        <taxon>Acetobacterales</taxon>
        <taxon>Roseomonadaceae</taxon>
        <taxon>Falsiroseomonas</taxon>
    </lineage>
</organism>
<dbReference type="Pfam" id="PF00353">
    <property type="entry name" value="HemolysinCabind"/>
    <property type="match status" value="5"/>
</dbReference>
<gene>
    <name evidence="4" type="ORF">DFH01_06170</name>
</gene>
<evidence type="ECO:0000256" key="3">
    <source>
        <dbReference type="SAM" id="MobiDB-lite"/>
    </source>
</evidence>
<dbReference type="InterPro" id="IPR011049">
    <property type="entry name" value="Serralysin-like_metalloprot_C"/>
</dbReference>
<dbReference type="InterPro" id="IPR018511">
    <property type="entry name" value="Hemolysin-typ_Ca-bd_CS"/>
</dbReference>
<evidence type="ECO:0000256" key="2">
    <source>
        <dbReference type="ARBA" id="ARBA00022525"/>
    </source>
</evidence>
<name>A0A317FKD9_9PROT</name>
<proteinExistence type="predicted"/>
<accession>A0A317FKD9</accession>
<comment type="caution">
    <text evidence="4">The sequence shown here is derived from an EMBL/GenBank/DDBJ whole genome shotgun (WGS) entry which is preliminary data.</text>
</comment>
<dbReference type="PANTHER" id="PTHR38340:SF1">
    <property type="entry name" value="S-LAYER PROTEIN"/>
    <property type="match status" value="1"/>
</dbReference>
<evidence type="ECO:0008006" key="6">
    <source>
        <dbReference type="Google" id="ProtNLM"/>
    </source>
</evidence>
<feature type="region of interest" description="Disordered" evidence="3">
    <location>
        <begin position="197"/>
        <end position="226"/>
    </location>
</feature>
<dbReference type="PROSITE" id="PS00330">
    <property type="entry name" value="HEMOLYSIN_CALCIUM"/>
    <property type="match status" value="3"/>
</dbReference>
<sequence>MSVSWNVGISSLGLTEYVDSNDVLTRWALLQLTVEGGYDPFPVPAPGSVQVIWGSNGVDGTEPDPMLYAFSGGTRLLPDGGRYYADGFYTVRITGEFPGGLQVLRLVDLFVTVSSDTGVERTGTGRIDGMVGGSGGDTLMGAGGDDYIDGAERSDLLVGSNGNDTLFGGLDGGLDTLLGGAGNDLLDAYDGHDHLSGGTGNDSAHGGAGNDGLLGQDGDDLLEGGSGDDRLVGGLGNDMLYGDHVSPFLGVTYGNDTILGNEGNDALYGGEGFDKLDGGAGDDYLWADEDDDTLIGGDGNDTMHGREGHDRLTGGAGSDAFNGESGNDTFYSDLDGRQDLFYLNDPGAGADHIARFEAGIDKIDMWFAKGVGATFVTSASAVAGGGVWVIYDRASGMLSVDMNGTGAGESYDMALLYGRPTLTAADIMGL</sequence>